<dbReference type="STRING" id="686340.Metal_1911"/>
<dbReference type="eggNOG" id="COG2227">
    <property type="taxonomic scope" value="Bacteria"/>
</dbReference>
<evidence type="ECO:0000256" key="2">
    <source>
        <dbReference type="ARBA" id="ARBA00022679"/>
    </source>
</evidence>
<evidence type="ECO:0000256" key="1">
    <source>
        <dbReference type="ARBA" id="ARBA00022603"/>
    </source>
</evidence>
<dbReference type="Proteomes" id="UP000005090">
    <property type="component" value="Chromosome"/>
</dbReference>
<keyword evidence="2" id="KW-0808">Transferase</keyword>
<dbReference type="PANTHER" id="PTHR43464">
    <property type="entry name" value="METHYLTRANSFERASE"/>
    <property type="match status" value="1"/>
</dbReference>
<dbReference type="PANTHER" id="PTHR43464:SF19">
    <property type="entry name" value="UBIQUINONE BIOSYNTHESIS O-METHYLTRANSFERASE, MITOCHONDRIAL"/>
    <property type="match status" value="1"/>
</dbReference>
<feature type="domain" description="Methyltransferase" evidence="4">
    <location>
        <begin position="40"/>
        <end position="126"/>
    </location>
</feature>
<dbReference type="Gene3D" id="3.40.50.150">
    <property type="entry name" value="Vaccinia Virus protein VP39"/>
    <property type="match status" value="1"/>
</dbReference>
<keyword evidence="3" id="KW-0949">S-adenosyl-L-methionine</keyword>
<gene>
    <name evidence="5" type="ORF">Metal_1911</name>
</gene>
<dbReference type="InterPro" id="IPR041698">
    <property type="entry name" value="Methyltransf_25"/>
</dbReference>
<proteinExistence type="predicted"/>
<dbReference type="RefSeq" id="WP_005371720.1">
    <property type="nucleotide sequence ID" value="NZ_CM001475.1"/>
</dbReference>
<evidence type="ECO:0000313" key="6">
    <source>
        <dbReference type="Proteomes" id="UP000005090"/>
    </source>
</evidence>
<dbReference type="AlphaFoldDB" id="H8GP91"/>
<organism evidence="5 6">
    <name type="scientific">Methylomicrobium album BG8</name>
    <dbReference type="NCBI Taxonomy" id="686340"/>
    <lineage>
        <taxon>Bacteria</taxon>
        <taxon>Pseudomonadati</taxon>
        <taxon>Pseudomonadota</taxon>
        <taxon>Gammaproteobacteria</taxon>
        <taxon>Methylococcales</taxon>
        <taxon>Methylococcaceae</taxon>
        <taxon>Methylomicrobium</taxon>
    </lineage>
</organism>
<keyword evidence="6" id="KW-1185">Reference proteome</keyword>
<dbReference type="GO" id="GO:0008168">
    <property type="term" value="F:methyltransferase activity"/>
    <property type="evidence" value="ECO:0007669"/>
    <property type="project" value="UniProtKB-KW"/>
</dbReference>
<dbReference type="EMBL" id="CM001475">
    <property type="protein sequence ID" value="EIC29677.1"/>
    <property type="molecule type" value="Genomic_DNA"/>
</dbReference>
<accession>H8GP91</accession>
<evidence type="ECO:0000256" key="3">
    <source>
        <dbReference type="ARBA" id="ARBA00022691"/>
    </source>
</evidence>
<name>H8GP91_METAL</name>
<dbReference type="HOGENOM" id="CLU_056435_5_3_6"/>
<dbReference type="InterPro" id="IPR029063">
    <property type="entry name" value="SAM-dependent_MTases_sf"/>
</dbReference>
<evidence type="ECO:0000259" key="4">
    <source>
        <dbReference type="Pfam" id="PF13649"/>
    </source>
</evidence>
<evidence type="ECO:0000313" key="5">
    <source>
        <dbReference type="EMBL" id="EIC29677.1"/>
    </source>
</evidence>
<dbReference type="SUPFAM" id="SSF53335">
    <property type="entry name" value="S-adenosyl-L-methionine-dependent methyltransferases"/>
    <property type="match status" value="1"/>
</dbReference>
<sequence>MNELQEKWDRLYSLDEPGNQAPVPLLAENAFLLPSEGHALDLACGLGANAIFLAEHGLKVVALDISAVAIEKLQTYAGRRRLAIEAHRTAISSASLPSSAFDVIAVGRFLDRGLKDAIMNALKPGGLLFYQTFTRLKIGDEGPKNPAYLLDRSELLTLFLPLRPVFYRENAAIGDLGQGLRNEAQFIGQKPEQEIKS</sequence>
<protein>
    <submittedName>
        <fullName evidence="5">Tellurite resistance protein TehB</fullName>
    </submittedName>
</protein>
<keyword evidence="1" id="KW-0489">Methyltransferase</keyword>
<dbReference type="Pfam" id="PF13649">
    <property type="entry name" value="Methyltransf_25"/>
    <property type="match status" value="1"/>
</dbReference>
<reference evidence="5 6" key="1">
    <citation type="journal article" date="2013" name="Genome Announc.">
        <title>Genome Sequence of the Obligate Gammaproteobacterial Methanotroph Methylomicrobium album Strain BG8.</title>
        <authorList>
            <person name="Kits K.D."/>
            <person name="Kalyuzhnaya M.G."/>
            <person name="Klotz M.G."/>
            <person name="Jetten M.S."/>
            <person name="Op den Camp H.J."/>
            <person name="Vuilleumier S."/>
            <person name="Bringel F."/>
            <person name="Dispirito A.A."/>
            <person name="Murrell J.C."/>
            <person name="Bruce D."/>
            <person name="Cheng J.F."/>
            <person name="Copeland A."/>
            <person name="Goodwin L."/>
            <person name="Hauser L."/>
            <person name="Lajus A."/>
            <person name="Land M.L."/>
            <person name="Lapidus A."/>
            <person name="Lucas S."/>
            <person name="Medigue C."/>
            <person name="Pitluck S."/>
            <person name="Woyke T."/>
            <person name="Zeytun A."/>
            <person name="Stein L.Y."/>
        </authorList>
    </citation>
    <scope>NUCLEOTIDE SEQUENCE [LARGE SCALE GENOMIC DNA]</scope>
    <source>
        <strain evidence="5 6">BG8</strain>
    </source>
</reference>
<dbReference type="CDD" id="cd02440">
    <property type="entry name" value="AdoMet_MTases"/>
    <property type="match status" value="1"/>
</dbReference>
<dbReference type="GO" id="GO:0032259">
    <property type="term" value="P:methylation"/>
    <property type="evidence" value="ECO:0007669"/>
    <property type="project" value="UniProtKB-KW"/>
</dbReference>